<evidence type="ECO:0000256" key="11">
    <source>
        <dbReference type="PROSITE-ProRule" id="PRU01360"/>
    </source>
</evidence>
<dbReference type="AlphaFoldDB" id="A0A972W1Y5"/>
<dbReference type="SUPFAM" id="SSF56935">
    <property type="entry name" value="Porins"/>
    <property type="match status" value="1"/>
</dbReference>
<dbReference type="EMBL" id="JABMOJ010000521">
    <property type="protein sequence ID" value="NQV66460.1"/>
    <property type="molecule type" value="Genomic_DNA"/>
</dbReference>
<dbReference type="Gene3D" id="2.40.170.20">
    <property type="entry name" value="TonB-dependent receptor, beta-barrel domain"/>
    <property type="match status" value="1"/>
</dbReference>
<dbReference type="InterPro" id="IPR000531">
    <property type="entry name" value="Beta-barrel_TonB"/>
</dbReference>
<feature type="signal peptide" evidence="13">
    <location>
        <begin position="1"/>
        <end position="28"/>
    </location>
</feature>
<dbReference type="GO" id="GO:0009279">
    <property type="term" value="C:cell outer membrane"/>
    <property type="evidence" value="ECO:0007669"/>
    <property type="project" value="UniProtKB-SubCell"/>
</dbReference>
<organism evidence="16 17">
    <name type="scientific">SAR86 cluster bacterium</name>
    <dbReference type="NCBI Taxonomy" id="2030880"/>
    <lineage>
        <taxon>Bacteria</taxon>
        <taxon>Pseudomonadati</taxon>
        <taxon>Pseudomonadota</taxon>
        <taxon>Gammaproteobacteria</taxon>
        <taxon>SAR86 cluster</taxon>
    </lineage>
</organism>
<sequence length="766" mass="82834">MIYLSKIGLRVGASIVALSLALGGQVRAENIPPNNGDVPRADIIEEIVVSATRRTESVQSLPFSVTAVSGDDLAEQGISNYEDLARSLPGVIATGLSNINKLTIRGIETSQTTSALSQNSVAIFMDDLPLTTLAVVTPDITPYDLARVEVLRGPQGTLFGAGSLAGAVRYITNTPDTQSYEAAIDGEFGRSEGSSDRRRFNGMINVPLTEDRLALRLVGTYKHDDGYVDNLVTGKKNSNSQTNWGARAALRWEPTDLLSATLTGSSYHNKLDDSPLFDPGTGFRKSRTDVPFRIETELNTINLVVDYDLGWAALTSSTIFSNAANEVDVELLGIAPPVPFYLGEIQEMDSTVQELRLVSNSSDQFDWVAGAYFLRQEMDYHDVLYFATPFIDALGITGLPTNLVAGSASGNVDETRTNKEIAVFGEIGYQINNALKLTVGARVAESVYTSRVNSGSFDAPSAFFAIFTGGNQNVPVIPRTVQEFSTGHVVKVTPKVSLSWQPNSNHNIYATASKGYRRGQPNGVVALNGGRSAIDSGDPAIIPVSADGDTLWNYEVGIKSSWLEGSLQSNLAAYYIDWSNMQVPLVRSSDQAPYLGNIGKARSIGLEGEIAARIFDGMDMGINFSLQQAKVVEISANEALISGALQDSRLASPEFKIGGYLKHSWNLGQLGELYARIDAHHVGSYPNSFPNTPGIGTPSSVYAKTPSYEKVDISLGWSREKFGAVLYVDNLLDSDEIIFINPVVISFNRFGTLRPRTIGVRASWKM</sequence>
<evidence type="ECO:0000256" key="9">
    <source>
        <dbReference type="ARBA" id="ARBA00023136"/>
    </source>
</evidence>
<evidence type="ECO:0000256" key="4">
    <source>
        <dbReference type="ARBA" id="ARBA00022496"/>
    </source>
</evidence>
<keyword evidence="7" id="KW-0406">Ion transport</keyword>
<name>A0A972W1Y5_9GAMM</name>
<dbReference type="PROSITE" id="PS52016">
    <property type="entry name" value="TONB_DEPENDENT_REC_3"/>
    <property type="match status" value="1"/>
</dbReference>
<evidence type="ECO:0000259" key="14">
    <source>
        <dbReference type="Pfam" id="PF00593"/>
    </source>
</evidence>
<keyword evidence="10 11" id="KW-0998">Cell outer membrane</keyword>
<dbReference type="Pfam" id="PF07715">
    <property type="entry name" value="Plug"/>
    <property type="match status" value="1"/>
</dbReference>
<comment type="similarity">
    <text evidence="11 12">Belongs to the TonB-dependent receptor family.</text>
</comment>
<evidence type="ECO:0000313" key="16">
    <source>
        <dbReference type="EMBL" id="NQV66460.1"/>
    </source>
</evidence>
<keyword evidence="5 11" id="KW-0812">Transmembrane</keyword>
<gene>
    <name evidence="16" type="ORF">HQ497_13950</name>
</gene>
<evidence type="ECO:0000256" key="2">
    <source>
        <dbReference type="ARBA" id="ARBA00022448"/>
    </source>
</evidence>
<proteinExistence type="inferred from homology"/>
<dbReference type="Proteomes" id="UP000754644">
    <property type="component" value="Unassembled WGS sequence"/>
</dbReference>
<keyword evidence="2 11" id="KW-0813">Transport</keyword>
<evidence type="ECO:0000256" key="8">
    <source>
        <dbReference type="ARBA" id="ARBA00023077"/>
    </source>
</evidence>
<dbReference type="InterPro" id="IPR012910">
    <property type="entry name" value="Plug_dom"/>
</dbReference>
<accession>A0A972W1Y5</accession>
<evidence type="ECO:0000256" key="12">
    <source>
        <dbReference type="RuleBase" id="RU003357"/>
    </source>
</evidence>
<dbReference type="PANTHER" id="PTHR32552">
    <property type="entry name" value="FERRICHROME IRON RECEPTOR-RELATED"/>
    <property type="match status" value="1"/>
</dbReference>
<feature type="domain" description="TonB-dependent receptor-like beta-barrel" evidence="14">
    <location>
        <begin position="271"/>
        <end position="731"/>
    </location>
</feature>
<evidence type="ECO:0000256" key="7">
    <source>
        <dbReference type="ARBA" id="ARBA00023065"/>
    </source>
</evidence>
<evidence type="ECO:0000259" key="15">
    <source>
        <dbReference type="Pfam" id="PF07715"/>
    </source>
</evidence>
<comment type="subcellular location">
    <subcellularLocation>
        <location evidence="1 11">Cell outer membrane</location>
        <topology evidence="1 11">Multi-pass membrane protein</topology>
    </subcellularLocation>
</comment>
<evidence type="ECO:0000256" key="13">
    <source>
        <dbReference type="SAM" id="SignalP"/>
    </source>
</evidence>
<evidence type="ECO:0000256" key="3">
    <source>
        <dbReference type="ARBA" id="ARBA00022452"/>
    </source>
</evidence>
<dbReference type="PANTHER" id="PTHR32552:SF81">
    <property type="entry name" value="TONB-DEPENDENT OUTER MEMBRANE RECEPTOR"/>
    <property type="match status" value="1"/>
</dbReference>
<evidence type="ECO:0000256" key="5">
    <source>
        <dbReference type="ARBA" id="ARBA00022692"/>
    </source>
</evidence>
<keyword evidence="3 11" id="KW-1134">Transmembrane beta strand</keyword>
<protein>
    <submittedName>
        <fullName evidence="16">TonB-dependent receptor</fullName>
    </submittedName>
</protein>
<evidence type="ECO:0000313" key="17">
    <source>
        <dbReference type="Proteomes" id="UP000754644"/>
    </source>
</evidence>
<dbReference type="InterPro" id="IPR036942">
    <property type="entry name" value="Beta-barrel_TonB_sf"/>
</dbReference>
<keyword evidence="6" id="KW-0408">Iron</keyword>
<keyword evidence="8 12" id="KW-0798">TonB box</keyword>
<dbReference type="InterPro" id="IPR039426">
    <property type="entry name" value="TonB-dep_rcpt-like"/>
</dbReference>
<evidence type="ECO:0000256" key="6">
    <source>
        <dbReference type="ARBA" id="ARBA00023004"/>
    </source>
</evidence>
<keyword evidence="16" id="KW-0675">Receptor</keyword>
<keyword evidence="4" id="KW-0410">Iron transport</keyword>
<comment type="caution">
    <text evidence="16">The sequence shown here is derived from an EMBL/GenBank/DDBJ whole genome shotgun (WGS) entry which is preliminary data.</text>
</comment>
<feature type="domain" description="TonB-dependent receptor plug" evidence="15">
    <location>
        <begin position="58"/>
        <end position="167"/>
    </location>
</feature>
<evidence type="ECO:0000256" key="1">
    <source>
        <dbReference type="ARBA" id="ARBA00004571"/>
    </source>
</evidence>
<dbReference type="Pfam" id="PF00593">
    <property type="entry name" value="TonB_dep_Rec_b-barrel"/>
    <property type="match status" value="1"/>
</dbReference>
<dbReference type="GO" id="GO:0006826">
    <property type="term" value="P:iron ion transport"/>
    <property type="evidence" value="ECO:0007669"/>
    <property type="project" value="UniProtKB-KW"/>
</dbReference>
<evidence type="ECO:0000256" key="10">
    <source>
        <dbReference type="ARBA" id="ARBA00023237"/>
    </source>
</evidence>
<feature type="chain" id="PRO_5036776557" evidence="13">
    <location>
        <begin position="29"/>
        <end position="766"/>
    </location>
</feature>
<reference evidence="16" key="1">
    <citation type="submission" date="2020-05" db="EMBL/GenBank/DDBJ databases">
        <title>Sulfur intermediates as new biogeochemical hubs in an aquatic model microbial ecosystem.</title>
        <authorList>
            <person name="Vigneron A."/>
        </authorList>
    </citation>
    <scope>NUCLEOTIDE SEQUENCE</scope>
    <source>
        <strain evidence="16">Bin.250</strain>
    </source>
</reference>
<keyword evidence="13" id="KW-0732">Signal</keyword>
<keyword evidence="9 11" id="KW-0472">Membrane</keyword>